<evidence type="ECO:0000259" key="1">
    <source>
        <dbReference type="PROSITE" id="PS50994"/>
    </source>
</evidence>
<comment type="caution">
    <text evidence="2">The sequence shown here is derived from an EMBL/GenBank/DDBJ whole genome shotgun (WGS) entry which is preliminary data.</text>
</comment>
<feature type="domain" description="Integrase catalytic" evidence="1">
    <location>
        <begin position="19"/>
        <end position="197"/>
    </location>
</feature>
<evidence type="ECO:0000313" key="2">
    <source>
        <dbReference type="EMBL" id="KAF0348029.1"/>
    </source>
</evidence>
<dbReference type="SUPFAM" id="SSF53098">
    <property type="entry name" value="Ribonuclease H-like"/>
    <property type="match status" value="1"/>
</dbReference>
<keyword evidence="3" id="KW-1185">Reference proteome</keyword>
<dbReference type="GO" id="GO:0003676">
    <property type="term" value="F:nucleic acid binding"/>
    <property type="evidence" value="ECO:0007669"/>
    <property type="project" value="InterPro"/>
</dbReference>
<dbReference type="PROSITE" id="PS50994">
    <property type="entry name" value="INTEGRASE"/>
    <property type="match status" value="1"/>
</dbReference>
<dbReference type="GO" id="GO:0015074">
    <property type="term" value="P:DNA integration"/>
    <property type="evidence" value="ECO:0007669"/>
    <property type="project" value="InterPro"/>
</dbReference>
<gene>
    <name evidence="2" type="ORF">F8M41_015637</name>
</gene>
<dbReference type="Proteomes" id="UP000439903">
    <property type="component" value="Unassembled WGS sequence"/>
</dbReference>
<dbReference type="Gene3D" id="3.30.420.10">
    <property type="entry name" value="Ribonuclease H-like superfamily/Ribonuclease H"/>
    <property type="match status" value="1"/>
</dbReference>
<accession>A0A8H4A053</accession>
<sequence length="311" mass="36551">MYQIFRPSPREIPYASYSKITKPNSVHQCDLIEIPYDVDTDLLDNGPIFYYVLLVIDCATRYKDFIFLTSKSSEEVAKAFKSIYDNSDNPLDWPRLLQSDQGHEFMGSVTLIMDEHNVNIRRIKARFRHTSMAMVDRYAGLFELRVFKNQYVIEFLLPTGERCRECERFARKIVDNMNDTPTRLIGMSPNDATKFEQVYSKPSVKYNRPIGVDEPQLPKGSTIRFLLTSGEWENDPFERHRITDPIWSPSLHKIRRIVVGKNPSMPVLYYLDESGPRRPFVREQLMHIKEEPMLPPRWVLGDNRMHIRRSL</sequence>
<reference evidence="2 3" key="1">
    <citation type="journal article" date="2019" name="Environ. Microbiol.">
        <title>At the nexus of three kingdoms: the genome of the mycorrhizal fungus Gigaspora margarita provides insights into plant, endobacterial and fungal interactions.</title>
        <authorList>
            <person name="Venice F."/>
            <person name="Ghignone S."/>
            <person name="Salvioli di Fossalunga A."/>
            <person name="Amselem J."/>
            <person name="Novero M."/>
            <person name="Xianan X."/>
            <person name="Sedzielewska Toro K."/>
            <person name="Morin E."/>
            <person name="Lipzen A."/>
            <person name="Grigoriev I.V."/>
            <person name="Henrissat B."/>
            <person name="Martin F.M."/>
            <person name="Bonfante P."/>
        </authorList>
    </citation>
    <scope>NUCLEOTIDE SEQUENCE [LARGE SCALE GENOMIC DNA]</scope>
    <source>
        <strain evidence="2 3">BEG34</strain>
    </source>
</reference>
<dbReference type="AlphaFoldDB" id="A0A8H4A053"/>
<dbReference type="OrthoDB" id="2427059at2759"/>
<dbReference type="InterPro" id="IPR036397">
    <property type="entry name" value="RNaseH_sf"/>
</dbReference>
<dbReference type="InterPro" id="IPR012337">
    <property type="entry name" value="RNaseH-like_sf"/>
</dbReference>
<protein>
    <recommendedName>
        <fullName evidence="1">Integrase catalytic domain-containing protein</fullName>
    </recommendedName>
</protein>
<dbReference type="InterPro" id="IPR001584">
    <property type="entry name" value="Integrase_cat-core"/>
</dbReference>
<name>A0A8H4A053_GIGMA</name>
<evidence type="ECO:0000313" key="3">
    <source>
        <dbReference type="Proteomes" id="UP000439903"/>
    </source>
</evidence>
<proteinExistence type="predicted"/>
<dbReference type="EMBL" id="WTPW01003297">
    <property type="protein sequence ID" value="KAF0348029.1"/>
    <property type="molecule type" value="Genomic_DNA"/>
</dbReference>
<dbReference type="GO" id="GO:0005634">
    <property type="term" value="C:nucleus"/>
    <property type="evidence" value="ECO:0007669"/>
    <property type="project" value="UniProtKB-ARBA"/>
</dbReference>
<organism evidence="2 3">
    <name type="scientific">Gigaspora margarita</name>
    <dbReference type="NCBI Taxonomy" id="4874"/>
    <lineage>
        <taxon>Eukaryota</taxon>
        <taxon>Fungi</taxon>
        <taxon>Fungi incertae sedis</taxon>
        <taxon>Mucoromycota</taxon>
        <taxon>Glomeromycotina</taxon>
        <taxon>Glomeromycetes</taxon>
        <taxon>Diversisporales</taxon>
        <taxon>Gigasporaceae</taxon>
        <taxon>Gigaspora</taxon>
    </lineage>
</organism>